<dbReference type="STRING" id="113562.SAMN04489716_7410"/>
<dbReference type="EMBL" id="LT629758">
    <property type="protein sequence ID" value="SDT75777.1"/>
    <property type="molecule type" value="Genomic_DNA"/>
</dbReference>
<feature type="region of interest" description="Disordered" evidence="1">
    <location>
        <begin position="56"/>
        <end position="99"/>
    </location>
</feature>
<feature type="region of interest" description="Disordered" evidence="1">
    <location>
        <begin position="111"/>
        <end position="160"/>
    </location>
</feature>
<gene>
    <name evidence="2" type="ORF">SAMN04489716_7410</name>
</gene>
<feature type="compositionally biased region" description="Pro residues" evidence="1">
    <location>
        <begin position="138"/>
        <end position="148"/>
    </location>
</feature>
<feature type="compositionally biased region" description="Low complexity" evidence="1">
    <location>
        <begin position="111"/>
        <end position="122"/>
    </location>
</feature>
<keyword evidence="3" id="KW-1185">Reference proteome</keyword>
<protein>
    <submittedName>
        <fullName evidence="2">Uncharacterized protein</fullName>
    </submittedName>
</protein>
<evidence type="ECO:0000313" key="3">
    <source>
        <dbReference type="Proteomes" id="UP000198688"/>
    </source>
</evidence>
<feature type="compositionally biased region" description="Low complexity" evidence="1">
    <location>
        <begin position="149"/>
        <end position="160"/>
    </location>
</feature>
<proteinExistence type="predicted"/>
<dbReference type="AlphaFoldDB" id="A0A1H2CZR1"/>
<evidence type="ECO:0000313" key="2">
    <source>
        <dbReference type="EMBL" id="SDT75777.1"/>
    </source>
</evidence>
<name>A0A1H2CZR1_9ACTN</name>
<accession>A0A1H2CZR1</accession>
<organism evidence="2 3">
    <name type="scientific">Actinoplanes derwentensis</name>
    <dbReference type="NCBI Taxonomy" id="113562"/>
    <lineage>
        <taxon>Bacteria</taxon>
        <taxon>Bacillati</taxon>
        <taxon>Actinomycetota</taxon>
        <taxon>Actinomycetes</taxon>
        <taxon>Micromonosporales</taxon>
        <taxon>Micromonosporaceae</taxon>
        <taxon>Actinoplanes</taxon>
    </lineage>
</organism>
<evidence type="ECO:0000256" key="1">
    <source>
        <dbReference type="SAM" id="MobiDB-lite"/>
    </source>
</evidence>
<reference evidence="2 3" key="1">
    <citation type="submission" date="2016-10" db="EMBL/GenBank/DDBJ databases">
        <authorList>
            <person name="de Groot N.N."/>
        </authorList>
    </citation>
    <scope>NUCLEOTIDE SEQUENCE [LARGE SCALE GENOMIC DNA]</scope>
    <source>
        <strain evidence="2 3">DSM 43941</strain>
    </source>
</reference>
<dbReference type="Proteomes" id="UP000198688">
    <property type="component" value="Chromosome I"/>
</dbReference>
<sequence length="182" mass="18653">MRCLNGTLYVRLSPKSVFFALVVAGLPFAGVAGWALGAPAGQPAALGAHAGLGDSGGEGGIGSAPVGTTPDRGAGYTAHPPRATPDPGSSADTPLGGPTVVVTTVTVIRSAAPETTRTTEPPHLTEPPVPTPTQVTDPPDPSDTPPVPTSTTSTVIPEPSGFVDEQTRYYNNYRGPAWWRFR</sequence>